<dbReference type="Pfam" id="PF07052">
    <property type="entry name" value="Hep_59"/>
    <property type="match status" value="1"/>
</dbReference>
<reference evidence="5 6" key="1">
    <citation type="submission" date="2019-08" db="EMBL/GenBank/DDBJ databases">
        <authorList>
            <person name="Alioto T."/>
            <person name="Alioto T."/>
            <person name="Gomez Garrido J."/>
        </authorList>
    </citation>
    <scope>NUCLEOTIDE SEQUENCE [LARGE SCALE GENOMIC DNA]</scope>
</reference>
<dbReference type="AlphaFoldDB" id="A0A5E4N8L2"/>
<evidence type="ECO:0000256" key="2">
    <source>
        <dbReference type="ARBA" id="ARBA00007643"/>
    </source>
</evidence>
<dbReference type="GO" id="GO:0005681">
    <property type="term" value="C:spliceosomal complex"/>
    <property type="evidence" value="ECO:0007669"/>
    <property type="project" value="TreeGrafter"/>
</dbReference>
<dbReference type="EMBL" id="CABPRJ010001899">
    <property type="protein sequence ID" value="VVC39962.1"/>
    <property type="molecule type" value="Genomic_DNA"/>
</dbReference>
<proteinExistence type="inferred from homology"/>
<feature type="region of interest" description="Disordered" evidence="4">
    <location>
        <begin position="277"/>
        <end position="313"/>
    </location>
</feature>
<sequence>MDNAIGTQNQIIEEKSAVEDHTLNEKLYENSNLSESHITLKKKSKHRSLRKRIVDDDEPDDIDNRNILLEMKTIQKLRDRPNGVNIVSLALGEKLSHEEEKLMVDPFKVKTGGLINMNALKTGQVTQVDDAYDTGIGTQFSAETNKRDEDEEMMKYIDEQVALRTGRTLDKDNDNISPNKSNYCPPELAALQAVPSHLRNSTTHRSEEMLSNQMLSGIPEVDLGIDAKIKNIEATEEAKMKLIRDKRNKKDGPSQFVPTNMAVNFVQHNRFNIEVVGPDGKRNYKQQPATKQAPPNEKTVDKRKKKDNATDDFHYERFKKQFRRY</sequence>
<keyword evidence="3" id="KW-0539">Nucleus</keyword>
<evidence type="ECO:0000313" key="5">
    <source>
        <dbReference type="EMBL" id="VVC39962.1"/>
    </source>
</evidence>
<evidence type="ECO:0000256" key="4">
    <source>
        <dbReference type="SAM" id="MobiDB-lite"/>
    </source>
</evidence>
<evidence type="ECO:0000256" key="3">
    <source>
        <dbReference type="ARBA" id="ARBA00023242"/>
    </source>
</evidence>
<dbReference type="PANTHER" id="PTHR13486:SF2">
    <property type="entry name" value="SPLICING FACTOR C9ORF78"/>
    <property type="match status" value="1"/>
</dbReference>
<organism evidence="5 6">
    <name type="scientific">Cinara cedri</name>
    <dbReference type="NCBI Taxonomy" id="506608"/>
    <lineage>
        <taxon>Eukaryota</taxon>
        <taxon>Metazoa</taxon>
        <taxon>Ecdysozoa</taxon>
        <taxon>Arthropoda</taxon>
        <taxon>Hexapoda</taxon>
        <taxon>Insecta</taxon>
        <taxon>Pterygota</taxon>
        <taxon>Neoptera</taxon>
        <taxon>Paraneoptera</taxon>
        <taxon>Hemiptera</taxon>
        <taxon>Sternorrhyncha</taxon>
        <taxon>Aphidomorpha</taxon>
        <taxon>Aphidoidea</taxon>
        <taxon>Aphididae</taxon>
        <taxon>Lachninae</taxon>
        <taxon>Cinara</taxon>
    </lineage>
</organism>
<evidence type="ECO:0000313" key="6">
    <source>
        <dbReference type="Proteomes" id="UP000325440"/>
    </source>
</evidence>
<accession>A0A5E4N8L2</accession>
<keyword evidence="6" id="KW-1185">Reference proteome</keyword>
<comment type="subcellular location">
    <subcellularLocation>
        <location evidence="1">Nucleus</location>
    </subcellularLocation>
</comment>
<evidence type="ECO:0000256" key="1">
    <source>
        <dbReference type="ARBA" id="ARBA00004123"/>
    </source>
</evidence>
<dbReference type="GO" id="GO:0000398">
    <property type="term" value="P:mRNA splicing, via spliceosome"/>
    <property type="evidence" value="ECO:0007669"/>
    <property type="project" value="TreeGrafter"/>
</dbReference>
<gene>
    <name evidence="5" type="ORF">CINCED_3A011426</name>
</gene>
<dbReference type="PANTHER" id="PTHR13486">
    <property type="entry name" value="TELOMERE LENGTH AND SILENCING PROTEIN 1 TLS1 FAMILY MEMBER"/>
    <property type="match status" value="1"/>
</dbReference>
<protein>
    <submittedName>
        <fullName evidence="5">Hepatocellular carcinoma-associated antigen 59</fullName>
    </submittedName>
</protein>
<dbReference type="InterPro" id="IPR010756">
    <property type="entry name" value="Tls1-like"/>
</dbReference>
<comment type="similarity">
    <text evidence="2">Belongs to the TLS1 family.</text>
</comment>
<dbReference type="OrthoDB" id="5627at2759"/>
<dbReference type="Proteomes" id="UP000325440">
    <property type="component" value="Unassembled WGS sequence"/>
</dbReference>
<name>A0A5E4N8L2_9HEMI</name>